<dbReference type="PANTHER" id="PTHR10871">
    <property type="entry name" value="30S RIBOSOMAL PROTEIN S13/40S RIBOSOMAL PROTEIN S18"/>
    <property type="match status" value="1"/>
</dbReference>
<accession>A0A6A6L5P9</accession>
<dbReference type="PANTHER" id="PTHR10871:SF1">
    <property type="entry name" value="SMALL RIBOSOMAL SUBUNIT PROTEIN US13M"/>
    <property type="match status" value="1"/>
</dbReference>
<evidence type="ECO:0000256" key="5">
    <source>
        <dbReference type="ARBA" id="ARBA00022980"/>
    </source>
</evidence>
<evidence type="ECO:0000256" key="2">
    <source>
        <dbReference type="ARBA" id="ARBA00011458"/>
    </source>
</evidence>
<evidence type="ECO:0000256" key="3">
    <source>
        <dbReference type="ARBA" id="ARBA00022730"/>
    </source>
</evidence>
<keyword evidence="3" id="KW-0699">rRNA-binding</keyword>
<name>A0A6A6L5P9_HEVBR</name>
<feature type="chain" id="PRO_5025378163" description="30S ribosomal protein S13, chloroplastic" evidence="8">
    <location>
        <begin position="25"/>
        <end position="339"/>
    </location>
</feature>
<gene>
    <name evidence="9" type="ORF">GH714_001739</name>
</gene>
<sequence>MAIKLKKYVAVIFLVLALIVHNSALSPSKDKLKKNPKKDKPAHGSNKADGSNHDGGWKYNCECDSAPDGSWSYHWGTGSGPDGSSFGFGSGSGRSPDGGGAGFGFGFGSSTGSGGGSSESYGGGTGYGFGSGDGVGSNSGNKATGNNMFIPGVQGFVLSGTTSSFRSGAGRRAVGGGFRLGWGGSNSLGTNGVKAHKGNPGQMGLTIVWIHGLSIQCARVGGVEIPNNKRVEYSLQYIHGVGRSRARKILSDLSMQNKITKDLSEEELITLRDEVSKYMIEGDLRRFNALNIRRLKEIQCYRGIRHIQGLPCRGQRTKNNCRTLKGKRVTVAGKKKAPR</sequence>
<feature type="signal peptide" evidence="8">
    <location>
        <begin position="1"/>
        <end position="24"/>
    </location>
</feature>
<dbReference type="SUPFAM" id="SSF46946">
    <property type="entry name" value="S13-like H2TH domain"/>
    <property type="match status" value="1"/>
</dbReference>
<dbReference type="InterPro" id="IPR019980">
    <property type="entry name" value="Ribosomal_uS13_bac-type"/>
</dbReference>
<dbReference type="InterPro" id="IPR018269">
    <property type="entry name" value="Ribosomal_uS13_CS"/>
</dbReference>
<comment type="similarity">
    <text evidence="1">Belongs to the universal ribosomal protein uS13 family.</text>
</comment>
<dbReference type="GO" id="GO:0003735">
    <property type="term" value="F:structural constituent of ribosome"/>
    <property type="evidence" value="ECO:0007669"/>
    <property type="project" value="InterPro"/>
</dbReference>
<keyword evidence="5" id="KW-0689">Ribosomal protein</keyword>
<dbReference type="InterPro" id="IPR001892">
    <property type="entry name" value="Ribosomal_uS13"/>
</dbReference>
<evidence type="ECO:0000313" key="9">
    <source>
        <dbReference type="EMBL" id="KAF2296762.1"/>
    </source>
</evidence>
<evidence type="ECO:0008006" key="11">
    <source>
        <dbReference type="Google" id="ProtNLM"/>
    </source>
</evidence>
<dbReference type="Gene3D" id="1.10.8.50">
    <property type="match status" value="1"/>
</dbReference>
<dbReference type="Pfam" id="PF00416">
    <property type="entry name" value="Ribosomal_S13"/>
    <property type="match status" value="1"/>
</dbReference>
<evidence type="ECO:0000313" key="10">
    <source>
        <dbReference type="Proteomes" id="UP000467840"/>
    </source>
</evidence>
<evidence type="ECO:0000256" key="8">
    <source>
        <dbReference type="SAM" id="SignalP"/>
    </source>
</evidence>
<keyword evidence="4" id="KW-0694">RNA-binding</keyword>
<dbReference type="InterPro" id="IPR010979">
    <property type="entry name" value="Ribosomal_uS13-like_H2TH"/>
</dbReference>
<keyword evidence="10" id="KW-1185">Reference proteome</keyword>
<evidence type="ECO:0000256" key="4">
    <source>
        <dbReference type="ARBA" id="ARBA00022884"/>
    </source>
</evidence>
<dbReference type="PROSITE" id="PS50159">
    <property type="entry name" value="RIBOSOMAL_S13_2"/>
    <property type="match status" value="1"/>
</dbReference>
<dbReference type="GO" id="GO:0005739">
    <property type="term" value="C:mitochondrion"/>
    <property type="evidence" value="ECO:0007669"/>
    <property type="project" value="TreeGrafter"/>
</dbReference>
<dbReference type="Gene3D" id="4.10.910.10">
    <property type="entry name" value="30s ribosomal protein s13, domain 2"/>
    <property type="match status" value="1"/>
</dbReference>
<comment type="caution">
    <text evidence="9">The sequence shown here is derived from an EMBL/GenBank/DDBJ whole genome shotgun (WGS) entry which is preliminary data.</text>
</comment>
<dbReference type="GO" id="GO:0006412">
    <property type="term" value="P:translation"/>
    <property type="evidence" value="ECO:0007669"/>
    <property type="project" value="InterPro"/>
</dbReference>
<comment type="subunit">
    <text evidence="2">Part of the 30S ribosomal subunit.</text>
</comment>
<evidence type="ECO:0000256" key="6">
    <source>
        <dbReference type="ARBA" id="ARBA00023274"/>
    </source>
</evidence>
<dbReference type="GO" id="GO:0015935">
    <property type="term" value="C:small ribosomal subunit"/>
    <property type="evidence" value="ECO:0007669"/>
    <property type="project" value="TreeGrafter"/>
</dbReference>
<dbReference type="FunFam" id="1.10.8.50:FF:000001">
    <property type="entry name" value="30S ribosomal protein S13"/>
    <property type="match status" value="1"/>
</dbReference>
<dbReference type="NCBIfam" id="TIGR03631">
    <property type="entry name" value="uS13_bact"/>
    <property type="match status" value="1"/>
</dbReference>
<dbReference type="HAMAP" id="MF_01315">
    <property type="entry name" value="Ribosomal_uS13"/>
    <property type="match status" value="1"/>
</dbReference>
<dbReference type="AlphaFoldDB" id="A0A6A6L5P9"/>
<dbReference type="FunFam" id="4.10.910.10:FF:000001">
    <property type="entry name" value="30S ribosomal protein S13"/>
    <property type="match status" value="1"/>
</dbReference>
<evidence type="ECO:0000256" key="7">
    <source>
        <dbReference type="SAM" id="MobiDB-lite"/>
    </source>
</evidence>
<proteinExistence type="inferred from homology"/>
<dbReference type="InterPro" id="IPR027437">
    <property type="entry name" value="Rbsml_uS13_C"/>
</dbReference>
<dbReference type="EMBL" id="JAAGAX010000012">
    <property type="protein sequence ID" value="KAF2296762.1"/>
    <property type="molecule type" value="Genomic_DNA"/>
</dbReference>
<feature type="region of interest" description="Disordered" evidence="7">
    <location>
        <begin position="28"/>
        <end position="51"/>
    </location>
</feature>
<organism evidence="9 10">
    <name type="scientific">Hevea brasiliensis</name>
    <name type="common">Para rubber tree</name>
    <name type="synonym">Siphonia brasiliensis</name>
    <dbReference type="NCBI Taxonomy" id="3981"/>
    <lineage>
        <taxon>Eukaryota</taxon>
        <taxon>Viridiplantae</taxon>
        <taxon>Streptophyta</taxon>
        <taxon>Embryophyta</taxon>
        <taxon>Tracheophyta</taxon>
        <taxon>Spermatophyta</taxon>
        <taxon>Magnoliopsida</taxon>
        <taxon>eudicotyledons</taxon>
        <taxon>Gunneridae</taxon>
        <taxon>Pentapetalae</taxon>
        <taxon>rosids</taxon>
        <taxon>fabids</taxon>
        <taxon>Malpighiales</taxon>
        <taxon>Euphorbiaceae</taxon>
        <taxon>Crotonoideae</taxon>
        <taxon>Micrandreae</taxon>
        <taxon>Hevea</taxon>
    </lineage>
</organism>
<reference evidence="9 10" key="1">
    <citation type="journal article" date="2020" name="Mol. Plant">
        <title>The Chromosome-Based Rubber Tree Genome Provides New Insights into Spurge Genome Evolution and Rubber Biosynthesis.</title>
        <authorList>
            <person name="Liu J."/>
            <person name="Shi C."/>
            <person name="Shi C.C."/>
            <person name="Li W."/>
            <person name="Zhang Q.J."/>
            <person name="Zhang Y."/>
            <person name="Li K."/>
            <person name="Lu H.F."/>
            <person name="Shi C."/>
            <person name="Zhu S.T."/>
            <person name="Xiao Z.Y."/>
            <person name="Nan H."/>
            <person name="Yue Y."/>
            <person name="Zhu X.G."/>
            <person name="Wu Y."/>
            <person name="Hong X.N."/>
            <person name="Fan G.Y."/>
            <person name="Tong Y."/>
            <person name="Zhang D."/>
            <person name="Mao C.L."/>
            <person name="Liu Y.L."/>
            <person name="Hao S.J."/>
            <person name="Liu W.Q."/>
            <person name="Lv M.Q."/>
            <person name="Zhang H.B."/>
            <person name="Liu Y."/>
            <person name="Hu-Tang G.R."/>
            <person name="Wang J.P."/>
            <person name="Wang J.H."/>
            <person name="Sun Y.H."/>
            <person name="Ni S.B."/>
            <person name="Chen W.B."/>
            <person name="Zhang X.C."/>
            <person name="Jiao Y.N."/>
            <person name="Eichler E.E."/>
            <person name="Li G.H."/>
            <person name="Liu X."/>
            <person name="Gao L.Z."/>
        </authorList>
    </citation>
    <scope>NUCLEOTIDE SEQUENCE [LARGE SCALE GENOMIC DNA]</scope>
    <source>
        <strain evidence="10">cv. GT1</strain>
        <tissue evidence="9">Leaf</tissue>
    </source>
</reference>
<protein>
    <recommendedName>
        <fullName evidence="11">30S ribosomal protein S13, chloroplastic</fullName>
    </recommendedName>
</protein>
<evidence type="ECO:0000256" key="1">
    <source>
        <dbReference type="ARBA" id="ARBA00008080"/>
    </source>
</evidence>
<dbReference type="GO" id="GO:0019843">
    <property type="term" value="F:rRNA binding"/>
    <property type="evidence" value="ECO:0007669"/>
    <property type="project" value="UniProtKB-KW"/>
</dbReference>
<keyword evidence="8" id="KW-0732">Signal</keyword>
<dbReference type="PROSITE" id="PS00646">
    <property type="entry name" value="RIBOSOMAL_S13_1"/>
    <property type="match status" value="1"/>
</dbReference>
<keyword evidence="6" id="KW-0687">Ribonucleoprotein</keyword>
<dbReference type="Proteomes" id="UP000467840">
    <property type="component" value="Chromosome 18"/>
</dbReference>